<evidence type="ECO:0000256" key="6">
    <source>
        <dbReference type="RuleBase" id="RU004466"/>
    </source>
</evidence>
<dbReference type="InterPro" id="IPR008949">
    <property type="entry name" value="Isoprenoid_synthase_dom_sf"/>
</dbReference>
<accession>W8FDS0</accession>
<dbReference type="EMBL" id="CP007145">
    <property type="protein sequence ID" value="AHJ99840.1"/>
    <property type="molecule type" value="Genomic_DNA"/>
</dbReference>
<keyword evidence="5" id="KW-0460">Magnesium</keyword>
<dbReference type="eggNOG" id="COG0142">
    <property type="taxonomic scope" value="Bacteria"/>
</dbReference>
<dbReference type="GO" id="GO:0008299">
    <property type="term" value="P:isoprenoid biosynthetic process"/>
    <property type="evidence" value="ECO:0007669"/>
    <property type="project" value="InterPro"/>
</dbReference>
<reference evidence="7 8" key="1">
    <citation type="submission" date="2014-01" db="EMBL/GenBank/DDBJ databases">
        <title>Complete genome sequence of ionizing-radiation resistance bacterium Hymenobacter swuensis DY53.</title>
        <authorList>
            <person name="Jung J.-H."/>
            <person name="Jeong S.-W."/>
            <person name="Joe M.-H."/>
            <person name="Cho y.-j."/>
            <person name="Kim M.-K."/>
            <person name="Lim S.-Y."/>
        </authorList>
    </citation>
    <scope>NUCLEOTIDE SEQUENCE [LARGE SCALE GENOMIC DNA]</scope>
    <source>
        <strain evidence="7 8">DY53</strain>
    </source>
</reference>
<dbReference type="AlphaFoldDB" id="W8FDS0"/>
<dbReference type="PANTHER" id="PTHR12001">
    <property type="entry name" value="GERANYLGERANYL PYROPHOSPHATE SYNTHASE"/>
    <property type="match status" value="1"/>
</dbReference>
<dbReference type="PROSITE" id="PS00444">
    <property type="entry name" value="POLYPRENYL_SYNTHASE_2"/>
    <property type="match status" value="1"/>
</dbReference>
<evidence type="ECO:0000313" key="8">
    <source>
        <dbReference type="Proteomes" id="UP000019423"/>
    </source>
</evidence>
<dbReference type="HOGENOM" id="CLU_014015_2_1_10"/>
<organism evidence="7 8">
    <name type="scientific">Hymenobacter swuensis DY53</name>
    <dbReference type="NCBI Taxonomy" id="1227739"/>
    <lineage>
        <taxon>Bacteria</taxon>
        <taxon>Pseudomonadati</taxon>
        <taxon>Bacteroidota</taxon>
        <taxon>Cytophagia</taxon>
        <taxon>Cytophagales</taxon>
        <taxon>Hymenobacteraceae</taxon>
        <taxon>Hymenobacter</taxon>
    </lineage>
</organism>
<evidence type="ECO:0000256" key="3">
    <source>
        <dbReference type="ARBA" id="ARBA00022679"/>
    </source>
</evidence>
<dbReference type="InterPro" id="IPR000092">
    <property type="entry name" value="Polyprenyl_synt"/>
</dbReference>
<dbReference type="Gene3D" id="1.10.600.10">
    <property type="entry name" value="Farnesyl Diphosphate Synthase"/>
    <property type="match status" value="1"/>
</dbReference>
<keyword evidence="4" id="KW-0479">Metal-binding</keyword>
<dbReference type="PROSITE" id="PS00723">
    <property type="entry name" value="POLYPRENYL_SYNTHASE_1"/>
    <property type="match status" value="1"/>
</dbReference>
<dbReference type="CDD" id="cd00685">
    <property type="entry name" value="Trans_IPPS_HT"/>
    <property type="match status" value="1"/>
</dbReference>
<sequence length="328" mass="36352">MTPPFVDLSFFSQYLATGLAGISYGEQPANLYEPIRYIMGLGGKRIRPLLTLLGAHLFTDDLAPVVKPALATEVFHNFTLLHDDLMDQAPLRRGQATVHEKWNPNVAILSGDVMLVRAYELFLDVPPHLLAHVLRRFSQTAAEVCEGQQWDMDFETETEVSIAQYLDMIRLKTAVLLGFALELGALLGGASLADADHLRQFGVGIGLAFQLRDDLLDVYGDAATFGKRVGGDIVSDKKTYLLLTAQAQAGAAQRATLARHIGQPVLDAEAKVQAVRAIYDELEIRPQTEALINDYFLDALQHLERVTAPEMRKQPLHQLALQLLEREQ</sequence>
<evidence type="ECO:0000313" key="7">
    <source>
        <dbReference type="EMBL" id="AHJ99840.1"/>
    </source>
</evidence>
<dbReference type="Pfam" id="PF00348">
    <property type="entry name" value="polyprenyl_synt"/>
    <property type="match status" value="1"/>
</dbReference>
<dbReference type="PATRIC" id="fig|1227739.3.peg.4391"/>
<dbReference type="InterPro" id="IPR033749">
    <property type="entry name" value="Polyprenyl_synt_CS"/>
</dbReference>
<dbReference type="KEGG" id="hsw:Hsw_4245"/>
<name>W8FDS0_9BACT</name>
<protein>
    <submittedName>
        <fullName evidence="7">Isoprenyl synthetase</fullName>
        <ecNumber evidence="7">2.5.1.1</ecNumber>
    </submittedName>
</protein>
<gene>
    <name evidence="7" type="ORF">Hsw_4245</name>
</gene>
<keyword evidence="3 6" id="KW-0808">Transferase</keyword>
<dbReference type="SFLD" id="SFLDG01017">
    <property type="entry name" value="Polyprenyl_Transferase_Like"/>
    <property type="match status" value="1"/>
</dbReference>
<evidence type="ECO:0000256" key="1">
    <source>
        <dbReference type="ARBA" id="ARBA00001946"/>
    </source>
</evidence>
<dbReference type="EC" id="2.5.1.1" evidence="7"/>
<dbReference type="SUPFAM" id="SSF48576">
    <property type="entry name" value="Terpenoid synthases"/>
    <property type="match status" value="1"/>
</dbReference>
<proteinExistence type="inferred from homology"/>
<comment type="similarity">
    <text evidence="2 6">Belongs to the FPP/GGPP synthase family.</text>
</comment>
<dbReference type="PANTHER" id="PTHR12001:SF85">
    <property type="entry name" value="SHORT CHAIN ISOPRENYL DIPHOSPHATE SYNTHASE"/>
    <property type="match status" value="1"/>
</dbReference>
<evidence type="ECO:0000256" key="4">
    <source>
        <dbReference type="ARBA" id="ARBA00022723"/>
    </source>
</evidence>
<dbReference type="Proteomes" id="UP000019423">
    <property type="component" value="Chromosome"/>
</dbReference>
<keyword evidence="8" id="KW-1185">Reference proteome</keyword>
<dbReference type="GO" id="GO:0004161">
    <property type="term" value="F:dimethylallyltranstransferase activity"/>
    <property type="evidence" value="ECO:0007669"/>
    <property type="project" value="UniProtKB-EC"/>
</dbReference>
<evidence type="ECO:0000256" key="5">
    <source>
        <dbReference type="ARBA" id="ARBA00022842"/>
    </source>
</evidence>
<dbReference type="SFLD" id="SFLDS00005">
    <property type="entry name" value="Isoprenoid_Synthase_Type_I"/>
    <property type="match status" value="1"/>
</dbReference>
<dbReference type="GO" id="GO:0046872">
    <property type="term" value="F:metal ion binding"/>
    <property type="evidence" value="ECO:0007669"/>
    <property type="project" value="UniProtKB-KW"/>
</dbReference>
<dbReference type="STRING" id="1227739.Hsw_4245"/>
<comment type="cofactor">
    <cofactor evidence="1">
        <name>Mg(2+)</name>
        <dbReference type="ChEBI" id="CHEBI:18420"/>
    </cofactor>
</comment>
<evidence type="ECO:0000256" key="2">
    <source>
        <dbReference type="ARBA" id="ARBA00006706"/>
    </source>
</evidence>